<dbReference type="OrthoDB" id="432412at2759"/>
<dbReference type="InterPro" id="IPR016135">
    <property type="entry name" value="UBQ-conjugating_enzyme/RWD"/>
</dbReference>
<name>A0A6G1LI41_9PEZI</name>
<dbReference type="SUPFAM" id="SSF54495">
    <property type="entry name" value="UBC-like"/>
    <property type="match status" value="1"/>
</dbReference>
<dbReference type="InterPro" id="IPR017359">
    <property type="entry name" value="Phi-like"/>
</dbReference>
<evidence type="ECO:0008006" key="3">
    <source>
        <dbReference type="Google" id="ProtNLM"/>
    </source>
</evidence>
<reference evidence="1" key="1">
    <citation type="journal article" date="2020" name="Stud. Mycol.">
        <title>101 Dothideomycetes genomes: a test case for predicting lifestyles and emergence of pathogens.</title>
        <authorList>
            <person name="Haridas S."/>
            <person name="Albert R."/>
            <person name="Binder M."/>
            <person name="Bloem J."/>
            <person name="Labutti K."/>
            <person name="Salamov A."/>
            <person name="Andreopoulos B."/>
            <person name="Baker S."/>
            <person name="Barry K."/>
            <person name="Bills G."/>
            <person name="Bluhm B."/>
            <person name="Cannon C."/>
            <person name="Castanera R."/>
            <person name="Culley D."/>
            <person name="Daum C."/>
            <person name="Ezra D."/>
            <person name="Gonzalez J."/>
            <person name="Henrissat B."/>
            <person name="Kuo A."/>
            <person name="Liang C."/>
            <person name="Lipzen A."/>
            <person name="Lutzoni F."/>
            <person name="Magnuson J."/>
            <person name="Mondo S."/>
            <person name="Nolan M."/>
            <person name="Ohm R."/>
            <person name="Pangilinan J."/>
            <person name="Park H.-J."/>
            <person name="Ramirez L."/>
            <person name="Alfaro M."/>
            <person name="Sun H."/>
            <person name="Tritt A."/>
            <person name="Yoshinaga Y."/>
            <person name="Zwiers L.-H."/>
            <person name="Turgeon B."/>
            <person name="Goodwin S."/>
            <person name="Spatafora J."/>
            <person name="Crous P."/>
            <person name="Grigoriev I."/>
        </authorList>
    </citation>
    <scope>NUCLEOTIDE SEQUENCE</scope>
    <source>
        <strain evidence="1">CBS 116005</strain>
    </source>
</reference>
<dbReference type="PANTHER" id="PTHR15955:SF8">
    <property type="entry name" value="RWD DOMAIN-CONTAINING PROTEIN 2B-RELATED"/>
    <property type="match status" value="1"/>
</dbReference>
<protein>
    <recommendedName>
        <fullName evidence="3">RWD domain-containing protein</fullName>
    </recommendedName>
</protein>
<dbReference type="Proteomes" id="UP000799436">
    <property type="component" value="Unassembled WGS sequence"/>
</dbReference>
<dbReference type="CDD" id="cd11605">
    <property type="entry name" value="RWD_DRWD_ELF-like"/>
    <property type="match status" value="1"/>
</dbReference>
<proteinExistence type="predicted"/>
<organism evidence="1 2">
    <name type="scientific">Teratosphaeria nubilosa</name>
    <dbReference type="NCBI Taxonomy" id="161662"/>
    <lineage>
        <taxon>Eukaryota</taxon>
        <taxon>Fungi</taxon>
        <taxon>Dikarya</taxon>
        <taxon>Ascomycota</taxon>
        <taxon>Pezizomycotina</taxon>
        <taxon>Dothideomycetes</taxon>
        <taxon>Dothideomycetidae</taxon>
        <taxon>Mycosphaerellales</taxon>
        <taxon>Teratosphaeriaceae</taxon>
        <taxon>Teratosphaeria</taxon>
    </lineage>
</organism>
<accession>A0A6G1LI41</accession>
<dbReference type="EMBL" id="ML995814">
    <property type="protein sequence ID" value="KAF2772526.1"/>
    <property type="molecule type" value="Genomic_DNA"/>
</dbReference>
<keyword evidence="2" id="KW-1185">Reference proteome</keyword>
<evidence type="ECO:0000313" key="2">
    <source>
        <dbReference type="Proteomes" id="UP000799436"/>
    </source>
</evidence>
<dbReference type="AlphaFoldDB" id="A0A6G1LI41"/>
<gene>
    <name evidence="1" type="ORF">EJ03DRAFT_324529</name>
</gene>
<dbReference type="PANTHER" id="PTHR15955">
    <property type="entry name" value="RWD DOMAIN CONTAINING PROTEIN 2"/>
    <property type="match status" value="1"/>
</dbReference>
<sequence length="231" mass="25904">MNEAQNERLSAEIALLESMYPEQIYYNEQARELTYRSANDSFHLRLPDGYPETALPSVLSASQAKTDIREQLRQHIAKLDLGEEVLDAIVLAFEELAERTANASDDATHPPDKKDPVKEDKSTTIIIWLHHLLNTNKRKQALSPPSPGISGITKPGYPGVLIYSGPSKAVHEHVNELKGLNWAAFQVRLEEDELWTFSHGSGVREVETMKDVVAEVGEGRKGPFMEAMRMK</sequence>
<evidence type="ECO:0000313" key="1">
    <source>
        <dbReference type="EMBL" id="KAF2772526.1"/>
    </source>
</evidence>